<dbReference type="EMBL" id="NMUH01000006">
    <property type="protein sequence ID" value="MQL68008.1"/>
    <property type="molecule type" value="Genomic_DNA"/>
</dbReference>
<evidence type="ECO:0000313" key="2">
    <source>
        <dbReference type="EMBL" id="MQL68008.1"/>
    </source>
</evidence>
<accession>A0A843T7D5</accession>
<name>A0A843T7D5_COLES</name>
<dbReference type="Proteomes" id="UP000652761">
    <property type="component" value="Unassembled WGS sequence"/>
</dbReference>
<feature type="region of interest" description="Disordered" evidence="1">
    <location>
        <begin position="24"/>
        <end position="47"/>
    </location>
</feature>
<sequence length="74" mass="7783">MPHEETGIPTKPLFRPSELAVTCQDDLSPVPNPGETNNNGGGSFVPMSSASDLPVVVKKVDVTIKPSEHLSGLD</sequence>
<dbReference type="AlphaFoldDB" id="A0A843T7D5"/>
<protein>
    <submittedName>
        <fullName evidence="2">Uncharacterized protein</fullName>
    </submittedName>
</protein>
<gene>
    <name evidence="2" type="ORF">Taro_000325</name>
</gene>
<proteinExistence type="predicted"/>
<keyword evidence="3" id="KW-1185">Reference proteome</keyword>
<comment type="caution">
    <text evidence="2">The sequence shown here is derived from an EMBL/GenBank/DDBJ whole genome shotgun (WGS) entry which is preliminary data.</text>
</comment>
<evidence type="ECO:0000313" key="3">
    <source>
        <dbReference type="Proteomes" id="UP000652761"/>
    </source>
</evidence>
<reference evidence="2" key="1">
    <citation type="submission" date="2017-07" db="EMBL/GenBank/DDBJ databases">
        <title>Taro Niue Genome Assembly and Annotation.</title>
        <authorList>
            <person name="Atibalentja N."/>
            <person name="Keating K."/>
            <person name="Fields C.J."/>
        </authorList>
    </citation>
    <scope>NUCLEOTIDE SEQUENCE</scope>
    <source>
        <strain evidence="2">Niue_2</strain>
        <tissue evidence="2">Leaf</tissue>
    </source>
</reference>
<evidence type="ECO:0000256" key="1">
    <source>
        <dbReference type="SAM" id="MobiDB-lite"/>
    </source>
</evidence>
<organism evidence="2 3">
    <name type="scientific">Colocasia esculenta</name>
    <name type="common">Wild taro</name>
    <name type="synonym">Arum esculentum</name>
    <dbReference type="NCBI Taxonomy" id="4460"/>
    <lineage>
        <taxon>Eukaryota</taxon>
        <taxon>Viridiplantae</taxon>
        <taxon>Streptophyta</taxon>
        <taxon>Embryophyta</taxon>
        <taxon>Tracheophyta</taxon>
        <taxon>Spermatophyta</taxon>
        <taxon>Magnoliopsida</taxon>
        <taxon>Liliopsida</taxon>
        <taxon>Araceae</taxon>
        <taxon>Aroideae</taxon>
        <taxon>Colocasieae</taxon>
        <taxon>Colocasia</taxon>
    </lineage>
</organism>